<dbReference type="GeneID" id="17266383"/>
<organism evidence="2 3">
    <name type="scientific">Emiliania huxleyi (strain CCMP1516)</name>
    <dbReference type="NCBI Taxonomy" id="280463"/>
    <lineage>
        <taxon>Eukaryota</taxon>
        <taxon>Haptista</taxon>
        <taxon>Haptophyta</taxon>
        <taxon>Prymnesiophyceae</taxon>
        <taxon>Isochrysidales</taxon>
        <taxon>Noelaerhabdaceae</taxon>
        <taxon>Emiliania</taxon>
    </lineage>
</organism>
<keyword evidence="1" id="KW-0812">Transmembrane</keyword>
<evidence type="ECO:0000256" key="1">
    <source>
        <dbReference type="SAM" id="Phobius"/>
    </source>
</evidence>
<dbReference type="KEGG" id="ehx:EMIHUDRAFT_241750"/>
<dbReference type="EnsemblProtists" id="EOD20815">
    <property type="protein sequence ID" value="EOD20815"/>
    <property type="gene ID" value="EMIHUDRAFT_241750"/>
</dbReference>
<keyword evidence="3" id="KW-1185">Reference proteome</keyword>
<dbReference type="HOGENOM" id="CLU_783980_0_0_1"/>
<reference evidence="3" key="1">
    <citation type="journal article" date="2013" name="Nature">
        <title>Pan genome of the phytoplankton Emiliania underpins its global distribution.</title>
        <authorList>
            <person name="Read B.A."/>
            <person name="Kegel J."/>
            <person name="Klute M.J."/>
            <person name="Kuo A."/>
            <person name="Lefebvre S.C."/>
            <person name="Maumus F."/>
            <person name="Mayer C."/>
            <person name="Miller J."/>
            <person name="Monier A."/>
            <person name="Salamov A."/>
            <person name="Young J."/>
            <person name="Aguilar M."/>
            <person name="Claverie J.M."/>
            <person name="Frickenhaus S."/>
            <person name="Gonzalez K."/>
            <person name="Herman E.K."/>
            <person name="Lin Y.C."/>
            <person name="Napier J."/>
            <person name="Ogata H."/>
            <person name="Sarno A.F."/>
            <person name="Shmutz J."/>
            <person name="Schroeder D."/>
            <person name="de Vargas C."/>
            <person name="Verret F."/>
            <person name="von Dassow P."/>
            <person name="Valentin K."/>
            <person name="Van de Peer Y."/>
            <person name="Wheeler G."/>
            <person name="Dacks J.B."/>
            <person name="Delwiche C.F."/>
            <person name="Dyhrman S.T."/>
            <person name="Glockner G."/>
            <person name="John U."/>
            <person name="Richards T."/>
            <person name="Worden A.Z."/>
            <person name="Zhang X."/>
            <person name="Grigoriev I.V."/>
            <person name="Allen A.E."/>
            <person name="Bidle K."/>
            <person name="Borodovsky M."/>
            <person name="Bowler C."/>
            <person name="Brownlee C."/>
            <person name="Cock J.M."/>
            <person name="Elias M."/>
            <person name="Gladyshev V.N."/>
            <person name="Groth M."/>
            <person name="Guda C."/>
            <person name="Hadaegh A."/>
            <person name="Iglesias-Rodriguez M.D."/>
            <person name="Jenkins J."/>
            <person name="Jones B.M."/>
            <person name="Lawson T."/>
            <person name="Leese F."/>
            <person name="Lindquist E."/>
            <person name="Lobanov A."/>
            <person name="Lomsadze A."/>
            <person name="Malik S.B."/>
            <person name="Marsh M.E."/>
            <person name="Mackinder L."/>
            <person name="Mock T."/>
            <person name="Mueller-Roeber B."/>
            <person name="Pagarete A."/>
            <person name="Parker M."/>
            <person name="Probert I."/>
            <person name="Quesneville H."/>
            <person name="Raines C."/>
            <person name="Rensing S.A."/>
            <person name="Riano-Pachon D.M."/>
            <person name="Richier S."/>
            <person name="Rokitta S."/>
            <person name="Shiraiwa Y."/>
            <person name="Soanes D.M."/>
            <person name="van der Giezen M."/>
            <person name="Wahlund T.M."/>
            <person name="Williams B."/>
            <person name="Wilson W."/>
            <person name="Wolfe G."/>
            <person name="Wurch L.L."/>
        </authorList>
    </citation>
    <scope>NUCLEOTIDE SEQUENCE</scope>
</reference>
<dbReference type="PaxDb" id="2903-EOD20815"/>
<dbReference type="Proteomes" id="UP000013827">
    <property type="component" value="Unassembled WGS sequence"/>
</dbReference>
<keyword evidence="1" id="KW-0472">Membrane</keyword>
<feature type="transmembrane region" description="Helical" evidence="1">
    <location>
        <begin position="341"/>
        <end position="362"/>
    </location>
</feature>
<accession>A0A0D3JBD0</accession>
<proteinExistence type="predicted"/>
<dbReference type="eggNOG" id="ENOG502SGHW">
    <property type="taxonomic scope" value="Eukaryota"/>
</dbReference>
<dbReference type="RefSeq" id="XP_005773244.1">
    <property type="nucleotide sequence ID" value="XM_005773187.1"/>
</dbReference>
<dbReference type="AlphaFoldDB" id="A0A0D3JBD0"/>
<protein>
    <submittedName>
        <fullName evidence="2">Uncharacterized protein</fullName>
    </submittedName>
</protein>
<reference evidence="2" key="2">
    <citation type="submission" date="2024-10" db="UniProtKB">
        <authorList>
            <consortium name="EnsemblProtists"/>
        </authorList>
    </citation>
    <scope>IDENTIFICATION</scope>
</reference>
<sequence length="388" mass="41660">MIQPALETAATTTSIPCPAPYPFRRRRELGATELVVSYCTAPLAWLKGAVDDLTCLGASVSRVHVVCKCGRRPNASEVPSGATVRSARNVGRNDHTFADFIATRYDTLPASIFFLKDTSAGAASGPRSGKNTPLPIHLVGSELQASKDGFACGSEPPTNLVPRERAQSLWHAAHEADEFRLVDYHREHEQSRLAAQSAPFISPSRPLRRFVETTFSRAAASHLDSALHPLRLVCYGGTFATTATSVHRQSRRDWRALRNALTRGDNIEEGHYTERLWAALLTAPASAEDAASALLGGAGRGGRDFRFDRTKPIRFLSGVALRDCLPGLIWQHNPAEDSERASVPIAAAVVGAALGALAFVAIKARRRISTGAPVAPTACSITSWGAAH</sequence>
<evidence type="ECO:0000313" key="3">
    <source>
        <dbReference type="Proteomes" id="UP000013827"/>
    </source>
</evidence>
<name>A0A0D3JBD0_EMIH1</name>
<keyword evidence="1" id="KW-1133">Transmembrane helix</keyword>
<evidence type="ECO:0000313" key="2">
    <source>
        <dbReference type="EnsemblProtists" id="EOD20815"/>
    </source>
</evidence>